<reference evidence="3 4" key="1">
    <citation type="submission" date="2016-10" db="EMBL/GenBank/DDBJ databases">
        <authorList>
            <person name="de Groot N.N."/>
        </authorList>
    </citation>
    <scope>NUCLEOTIDE SEQUENCE [LARGE SCALE GENOMIC DNA]</scope>
    <source>
        <strain evidence="3 4">DSM 21001</strain>
    </source>
</reference>
<dbReference type="STRING" id="474950.SAMN05421771_3304"/>
<evidence type="ECO:0000259" key="2">
    <source>
        <dbReference type="PROSITE" id="PS51186"/>
    </source>
</evidence>
<dbReference type="Gene3D" id="3.40.630.30">
    <property type="match status" value="1"/>
</dbReference>
<dbReference type="InterPro" id="IPR016181">
    <property type="entry name" value="Acyl_CoA_acyltransferase"/>
</dbReference>
<evidence type="ECO:0000313" key="3">
    <source>
        <dbReference type="EMBL" id="SFS17972.1"/>
    </source>
</evidence>
<dbReference type="PROSITE" id="PS51186">
    <property type="entry name" value="GNAT"/>
    <property type="match status" value="1"/>
</dbReference>
<protein>
    <submittedName>
        <fullName evidence="3">Ribosomal-protein-alanine N-acetyltransferase</fullName>
    </submittedName>
</protein>
<name>A0A1I6MQK7_9BACT</name>
<feature type="domain" description="N-acetyltransferase" evidence="2">
    <location>
        <begin position="1"/>
        <end position="153"/>
    </location>
</feature>
<evidence type="ECO:0000256" key="1">
    <source>
        <dbReference type="ARBA" id="ARBA00022679"/>
    </source>
</evidence>
<dbReference type="GO" id="GO:0008080">
    <property type="term" value="F:N-acetyltransferase activity"/>
    <property type="evidence" value="ECO:0007669"/>
    <property type="project" value="InterPro"/>
</dbReference>
<gene>
    <name evidence="3" type="ORF">SAMN05421771_3304</name>
</gene>
<dbReference type="PANTHER" id="PTHR13947">
    <property type="entry name" value="GNAT FAMILY N-ACETYLTRANSFERASE"/>
    <property type="match status" value="1"/>
</dbReference>
<dbReference type="OrthoDB" id="9794566at2"/>
<dbReference type="InterPro" id="IPR050769">
    <property type="entry name" value="NAT_camello-type"/>
</dbReference>
<keyword evidence="1 3" id="KW-0808">Transferase</keyword>
<sequence length="155" mass="16870">MSVRVAGWHDLAAILAVERGAAEGPHWTEAQYREALAGGVEGSAVRRRVFVWDGVLGFAVGMVLAVGGEKEAELEHVVVKAEARRRGVGRALCEAVIGWSRECGAEAVRLEVRASNLGAIRLYQGLGFLEVGRRTGYYREPLEDAVLMERPDVAR</sequence>
<organism evidence="3 4">
    <name type="scientific">Granulicella pectinivorans</name>
    <dbReference type="NCBI Taxonomy" id="474950"/>
    <lineage>
        <taxon>Bacteria</taxon>
        <taxon>Pseudomonadati</taxon>
        <taxon>Acidobacteriota</taxon>
        <taxon>Terriglobia</taxon>
        <taxon>Terriglobales</taxon>
        <taxon>Acidobacteriaceae</taxon>
        <taxon>Granulicella</taxon>
    </lineage>
</organism>
<accession>A0A1I6MQK7</accession>
<dbReference type="AlphaFoldDB" id="A0A1I6MQK7"/>
<dbReference type="EMBL" id="FOZL01000001">
    <property type="protein sequence ID" value="SFS17972.1"/>
    <property type="molecule type" value="Genomic_DNA"/>
</dbReference>
<proteinExistence type="predicted"/>
<dbReference type="Pfam" id="PF00583">
    <property type="entry name" value="Acetyltransf_1"/>
    <property type="match status" value="1"/>
</dbReference>
<dbReference type="InterPro" id="IPR000182">
    <property type="entry name" value="GNAT_dom"/>
</dbReference>
<dbReference type="Proteomes" id="UP000199024">
    <property type="component" value="Unassembled WGS sequence"/>
</dbReference>
<keyword evidence="4" id="KW-1185">Reference proteome</keyword>
<dbReference type="PANTHER" id="PTHR13947:SF37">
    <property type="entry name" value="LD18367P"/>
    <property type="match status" value="1"/>
</dbReference>
<dbReference type="SUPFAM" id="SSF55729">
    <property type="entry name" value="Acyl-CoA N-acyltransferases (Nat)"/>
    <property type="match status" value="1"/>
</dbReference>
<evidence type="ECO:0000313" key="4">
    <source>
        <dbReference type="Proteomes" id="UP000199024"/>
    </source>
</evidence>
<dbReference type="CDD" id="cd04301">
    <property type="entry name" value="NAT_SF"/>
    <property type="match status" value="1"/>
</dbReference>